<dbReference type="SUPFAM" id="SSF110087">
    <property type="entry name" value="DR1885-like metal-binding protein"/>
    <property type="match status" value="1"/>
</dbReference>
<dbReference type="Proteomes" id="UP000594468">
    <property type="component" value="Chromosome"/>
</dbReference>
<keyword evidence="3" id="KW-1185">Reference proteome</keyword>
<gene>
    <name evidence="2" type="ORF">G4Y79_01595</name>
</gene>
<evidence type="ECO:0000313" key="2">
    <source>
        <dbReference type="EMBL" id="QPC83097.1"/>
    </source>
</evidence>
<dbReference type="EMBL" id="CP062983">
    <property type="protein sequence ID" value="QPC83097.1"/>
    <property type="molecule type" value="Genomic_DNA"/>
</dbReference>
<name>A0A7S8IF08_9CHLR</name>
<proteinExistence type="predicted"/>
<feature type="transmembrane region" description="Helical" evidence="1">
    <location>
        <begin position="20"/>
        <end position="39"/>
    </location>
</feature>
<keyword evidence="1" id="KW-0472">Membrane</keyword>
<dbReference type="KEGG" id="pmet:G4Y79_01595"/>
<keyword evidence="1" id="KW-1133">Transmembrane helix</keyword>
<keyword evidence="1" id="KW-0812">Transmembrane</keyword>
<reference evidence="2 3" key="1">
    <citation type="submission" date="2020-02" db="EMBL/GenBank/DDBJ databases">
        <authorList>
            <person name="Zheng R.K."/>
            <person name="Sun C.M."/>
        </authorList>
    </citation>
    <scope>NUCLEOTIDE SEQUENCE [LARGE SCALE GENOMIC DNA]</scope>
    <source>
        <strain evidence="3">rifampicinis</strain>
    </source>
</reference>
<dbReference type="AlphaFoldDB" id="A0A7S8IF08"/>
<protein>
    <submittedName>
        <fullName evidence="2">Copper chaperone PCu(A)C</fullName>
    </submittedName>
</protein>
<accession>A0A7S8IF08</accession>
<dbReference type="InterPro" id="IPR036182">
    <property type="entry name" value="PCuAC_sf"/>
</dbReference>
<organism evidence="2 3">
    <name type="scientific">Phototrophicus methaneseepsis</name>
    <dbReference type="NCBI Taxonomy" id="2710758"/>
    <lineage>
        <taxon>Bacteria</taxon>
        <taxon>Bacillati</taxon>
        <taxon>Chloroflexota</taxon>
        <taxon>Candidatus Thermofontia</taxon>
        <taxon>Phototrophicales</taxon>
        <taxon>Phototrophicaceae</taxon>
        <taxon>Phototrophicus</taxon>
    </lineage>
</organism>
<dbReference type="RefSeq" id="WP_195171166.1">
    <property type="nucleotide sequence ID" value="NZ_CP062983.1"/>
</dbReference>
<evidence type="ECO:0000256" key="1">
    <source>
        <dbReference type="SAM" id="Phobius"/>
    </source>
</evidence>
<sequence>MELARFEKLGYQITTMEKRMIGNGLTFIGLLLLSTIMVACGNTTDTSEITVTNAWIRPGEIDGPPTAAYMVIRNTGDGADCLLSILADFSEMILCSVFQLHHNLATTYQTCNYV</sequence>
<evidence type="ECO:0000313" key="3">
    <source>
        <dbReference type="Proteomes" id="UP000594468"/>
    </source>
</evidence>